<organism evidence="10">
    <name type="scientific">Anopheles atroparvus</name>
    <name type="common">European mosquito</name>
    <dbReference type="NCBI Taxonomy" id="41427"/>
    <lineage>
        <taxon>Eukaryota</taxon>
        <taxon>Metazoa</taxon>
        <taxon>Ecdysozoa</taxon>
        <taxon>Arthropoda</taxon>
        <taxon>Hexapoda</taxon>
        <taxon>Insecta</taxon>
        <taxon>Pterygota</taxon>
        <taxon>Neoptera</taxon>
        <taxon>Endopterygota</taxon>
        <taxon>Diptera</taxon>
        <taxon>Nematocera</taxon>
        <taxon>Culicoidea</taxon>
        <taxon>Culicidae</taxon>
        <taxon>Anophelinae</taxon>
        <taxon>Anopheles</taxon>
    </lineage>
</organism>
<dbReference type="InterPro" id="IPR020796">
    <property type="entry name" value="ORC5"/>
</dbReference>
<name>A0A182J817_ANOAO</name>
<dbReference type="Pfam" id="PF21639">
    <property type="entry name" value="ORC5_lid"/>
    <property type="match status" value="1"/>
</dbReference>
<comment type="subcellular location">
    <subcellularLocation>
        <location evidence="1">Nucleus</location>
    </subcellularLocation>
</comment>
<evidence type="ECO:0000256" key="4">
    <source>
        <dbReference type="ARBA" id="ARBA00022741"/>
    </source>
</evidence>
<dbReference type="Pfam" id="PF14630">
    <property type="entry name" value="ORC5_C"/>
    <property type="match status" value="1"/>
</dbReference>
<dbReference type="AlphaFoldDB" id="A0A182J817"/>
<dbReference type="SUPFAM" id="SSF52540">
    <property type="entry name" value="P-loop containing nucleoside triphosphate hydrolases"/>
    <property type="match status" value="1"/>
</dbReference>
<evidence type="ECO:0000256" key="3">
    <source>
        <dbReference type="ARBA" id="ARBA00022705"/>
    </source>
</evidence>
<evidence type="ECO:0000256" key="1">
    <source>
        <dbReference type="ARBA" id="ARBA00004123"/>
    </source>
</evidence>
<keyword evidence="11" id="KW-1185">Reference proteome</keyword>
<comment type="similarity">
    <text evidence="2">Belongs to the ORC5 family.</text>
</comment>
<dbReference type="InterPro" id="IPR027417">
    <property type="entry name" value="P-loop_NTPase"/>
</dbReference>
<evidence type="ECO:0000313" key="10">
    <source>
        <dbReference type="EnsemblMetazoa" id="AATE013132-PA.1"/>
    </source>
</evidence>
<evidence type="ECO:0000259" key="8">
    <source>
        <dbReference type="Pfam" id="PF14630"/>
    </source>
</evidence>
<evidence type="ECO:0000313" key="11">
    <source>
        <dbReference type="Proteomes" id="UP000075880"/>
    </source>
</evidence>
<dbReference type="GO" id="GO:0003688">
    <property type="term" value="F:DNA replication origin binding"/>
    <property type="evidence" value="ECO:0007669"/>
    <property type="project" value="TreeGrafter"/>
</dbReference>
<evidence type="ECO:0000259" key="7">
    <source>
        <dbReference type="Pfam" id="PF13191"/>
    </source>
</evidence>
<feature type="domain" description="Orc1-like AAA ATPase" evidence="7">
    <location>
        <begin position="16"/>
        <end position="160"/>
    </location>
</feature>
<dbReference type="InterPro" id="IPR047088">
    <property type="entry name" value="ORC5_C"/>
</dbReference>
<accession>A0A182J817</accession>
<protein>
    <submittedName>
        <fullName evidence="10">Uncharacterized protein</fullName>
    </submittedName>
</protein>
<evidence type="ECO:0000256" key="2">
    <source>
        <dbReference type="ARBA" id="ARBA00006269"/>
    </source>
</evidence>
<dbReference type="STRING" id="41427.A0A182J817"/>
<dbReference type="Pfam" id="PF13191">
    <property type="entry name" value="AAA_16"/>
    <property type="match status" value="1"/>
</dbReference>
<reference evidence="10" key="2">
    <citation type="submission" date="2022-08" db="UniProtKB">
        <authorList>
            <consortium name="EnsemblMetazoa"/>
        </authorList>
    </citation>
    <scope>IDENTIFICATION</scope>
    <source>
        <strain evidence="10">EBRO</strain>
    </source>
</reference>
<evidence type="ECO:0000259" key="9">
    <source>
        <dbReference type="Pfam" id="PF21639"/>
    </source>
</evidence>
<proteinExistence type="inferred from homology"/>
<feature type="domain" description="ORC5 lid" evidence="9">
    <location>
        <begin position="237"/>
        <end position="296"/>
    </location>
</feature>
<keyword evidence="4" id="KW-0547">Nucleotide-binding</keyword>
<dbReference type="EnsemblMetazoa" id="AATE013132-RA">
    <property type="protein sequence ID" value="AATE013132-PA.1"/>
    <property type="gene ID" value="AATE013132"/>
</dbReference>
<evidence type="ECO:0000256" key="6">
    <source>
        <dbReference type="ARBA" id="ARBA00023242"/>
    </source>
</evidence>
<evidence type="ECO:0000256" key="5">
    <source>
        <dbReference type="ARBA" id="ARBA00022840"/>
    </source>
</evidence>
<dbReference type="Gene3D" id="3.40.50.300">
    <property type="entry name" value="P-loop containing nucleotide triphosphate hydrolases"/>
    <property type="match status" value="1"/>
</dbReference>
<reference evidence="11" key="1">
    <citation type="submission" date="2021-09" db="EMBL/GenBank/DDBJ databases">
        <authorList>
            <consortium name="Infravec"/>
            <person name="Campbell I L."/>
            <person name="Maslen G."/>
            <person name="Yates A."/>
        </authorList>
    </citation>
    <scope>NUCLEOTIDE SEQUENCE [LARGE SCALE GENOMIC DNA]</scope>
    <source>
        <strain evidence="11">Infravec2 EBRE</strain>
    </source>
</reference>
<dbReference type="InterPro" id="IPR048866">
    <property type="entry name" value="ORC5_lid"/>
</dbReference>
<feature type="domain" description="Origin recognition complex subunit 5 C-terminal" evidence="8">
    <location>
        <begin position="323"/>
        <end position="458"/>
    </location>
</feature>
<dbReference type="PANTHER" id="PTHR12705:SF0">
    <property type="entry name" value="ORIGIN RECOGNITION COMPLEX SUBUNIT 5"/>
    <property type="match status" value="1"/>
</dbReference>
<keyword evidence="5" id="KW-0067">ATP-binding</keyword>
<keyword evidence="3" id="KW-0235">DNA replication</keyword>
<dbReference type="EnsemblMetazoa" id="ENSAATROPT014225">
    <property type="protein sequence ID" value="ENSAATROPP012967"/>
    <property type="gene ID" value="ENSAATROPG011538"/>
</dbReference>
<dbReference type="Proteomes" id="UP000075880">
    <property type="component" value="Unassembled WGS sequence"/>
</dbReference>
<dbReference type="OrthoDB" id="365981at2759"/>
<dbReference type="GO" id="GO:0005664">
    <property type="term" value="C:nuclear origin of replication recognition complex"/>
    <property type="evidence" value="ECO:0007669"/>
    <property type="project" value="TreeGrafter"/>
</dbReference>
<dbReference type="InterPro" id="IPR041664">
    <property type="entry name" value="AAA_16"/>
</dbReference>
<dbReference type="PANTHER" id="PTHR12705">
    <property type="entry name" value="ORIGIN RECOGNITION COMPLEX SUBUNIT 5"/>
    <property type="match status" value="1"/>
</dbReference>
<keyword evidence="6" id="KW-0539">Nucleus</keyword>
<dbReference type="GO" id="GO:0006270">
    <property type="term" value="P:DNA replication initiation"/>
    <property type="evidence" value="ECO:0007669"/>
    <property type="project" value="TreeGrafter"/>
</dbReference>
<dbReference type="VEuPathDB" id="VectorBase:AATE013132"/>
<sequence>MAVQQPEQIVKEISLQFPCREAIIRKLYQYYGTGDPFPPAIYMYGHTSTGKSSVLESLLWRVSGVKYIVLDTIGAYTNKIFFETLAHGLHDRVLSSENNYSYGRKLEYMKDFLAELRTLDPCFSYVIVLENAERLRDMDHNVLPMMLQLPEATGLNVSVVLVSSLPFEKYYIRTGLPSLIKLFVPEYTRDDIQRILGNDYQKIKLDVCDRIKSSDLSLDEEEKRLRVLDETLTKEFYANYVNIFLSTFWKVCRDVKELQLVANECFVKYYEPVLDGTIDAQDAMKLWRNISKVMRAALSTIYMRLGTLNQEETPLRLTYSVDLPYYAKYLLIAAYLASHNPAKEDKRLFMKHHGKQKKRLQTVNARAKVNEKMATQMGPKPFSVDRLLAIFYAILDEKVGMTCNLLAQIPTLVHLKFLAHVSGEGHTLEGTTRLQCTVGLDFITHIGRMVGFNVRQYLCDFF</sequence>